<dbReference type="AlphaFoldDB" id="A0A7W8ULZ0"/>
<reference evidence="1 2" key="1">
    <citation type="submission" date="2020-08" db="EMBL/GenBank/DDBJ databases">
        <title>Genomic Encyclopedia of Type Strains, Phase IV (KMG-V): Genome sequencing to study the core and pangenomes of soil and plant-associated prokaryotes.</title>
        <authorList>
            <person name="Whitman W."/>
        </authorList>
    </citation>
    <scope>NUCLEOTIDE SEQUENCE [LARGE SCALE GENOMIC DNA]</scope>
    <source>
        <strain evidence="1 2">SEMIA 4034</strain>
    </source>
</reference>
<keyword evidence="2" id="KW-1185">Reference proteome</keyword>
<gene>
    <name evidence="1" type="ORF">GGI59_001527</name>
</gene>
<organism evidence="1 2">
    <name type="scientific">Rhizobium lentis</name>
    <dbReference type="NCBI Taxonomy" id="1138194"/>
    <lineage>
        <taxon>Bacteria</taxon>
        <taxon>Pseudomonadati</taxon>
        <taxon>Pseudomonadota</taxon>
        <taxon>Alphaproteobacteria</taxon>
        <taxon>Hyphomicrobiales</taxon>
        <taxon>Rhizobiaceae</taxon>
        <taxon>Rhizobium/Agrobacterium group</taxon>
        <taxon>Rhizobium</taxon>
    </lineage>
</organism>
<sequence>MRCQEMTAAEIVKAPLIRQMMQADLVPVEQLERLLWKQR</sequence>
<comment type="caution">
    <text evidence="1">The sequence shown here is derived from an EMBL/GenBank/DDBJ whole genome shotgun (WGS) entry which is preliminary data.</text>
</comment>
<dbReference type="Proteomes" id="UP000528824">
    <property type="component" value="Unassembled WGS sequence"/>
</dbReference>
<evidence type="ECO:0000313" key="2">
    <source>
        <dbReference type="Proteomes" id="UP000528824"/>
    </source>
</evidence>
<evidence type="ECO:0000313" key="1">
    <source>
        <dbReference type="EMBL" id="MBB5559884.1"/>
    </source>
</evidence>
<dbReference type="EMBL" id="JACHBC010000002">
    <property type="protein sequence ID" value="MBB5559884.1"/>
    <property type="molecule type" value="Genomic_DNA"/>
</dbReference>
<proteinExistence type="predicted"/>
<protein>
    <submittedName>
        <fullName evidence="1">Uncharacterized protein</fullName>
    </submittedName>
</protein>
<accession>A0A7W8ULZ0</accession>
<name>A0A7W8ULZ0_9HYPH</name>